<dbReference type="EMBL" id="BMJC01000005">
    <property type="protein sequence ID" value="GGB14741.1"/>
    <property type="molecule type" value="Genomic_DNA"/>
</dbReference>
<keyword evidence="3" id="KW-1185">Reference proteome</keyword>
<proteinExistence type="predicted"/>
<feature type="domain" description="Methyltransferase type 11" evidence="1">
    <location>
        <begin position="125"/>
        <end position="198"/>
    </location>
</feature>
<dbReference type="Gene3D" id="3.40.50.150">
    <property type="entry name" value="Vaccinia Virus protein VP39"/>
    <property type="match status" value="1"/>
</dbReference>
<dbReference type="Pfam" id="PF08241">
    <property type="entry name" value="Methyltransf_11"/>
    <property type="match status" value="1"/>
</dbReference>
<dbReference type="CDD" id="cd02440">
    <property type="entry name" value="AdoMet_MTases"/>
    <property type="match status" value="1"/>
</dbReference>
<evidence type="ECO:0000313" key="3">
    <source>
        <dbReference type="Proteomes" id="UP000607559"/>
    </source>
</evidence>
<name>A0A8J2UH53_9BACT</name>
<sequence>MKARLKSLLQKLGIYYPLQTAYRGGRSFIAKQYYRVGYGRYKGRGYTCNYCGATYGRFVPEYPGSAIAGAINDNHVIAGFGENVYCPQCLSKNRERLVKAVIGKYVVLGEAARVLHFSPEKHLHRWLRGQTAVTSVDIAPRFYTSIDKQIRYADATQLSFGANSFELVIANHILEHIPDDAKAMREIHRVLAGGGVAILQVPYSTTLATTIEDPGIDDPRRQAALYGQRDHVRIYSFADYVRRLETAGFKVRVLSPEDLAVFRGHAIQEKESVFLCYKG</sequence>
<gene>
    <name evidence="2" type="ORF">GCM10011511_43140</name>
</gene>
<dbReference type="SUPFAM" id="SSF53335">
    <property type="entry name" value="S-adenosyl-L-methionine-dependent methyltransferases"/>
    <property type="match status" value="1"/>
</dbReference>
<dbReference type="RefSeq" id="WP_188935702.1">
    <property type="nucleotide sequence ID" value="NZ_BMJC01000005.1"/>
</dbReference>
<dbReference type="InterPro" id="IPR013216">
    <property type="entry name" value="Methyltransf_11"/>
</dbReference>
<accession>A0A8J2UH53</accession>
<dbReference type="Proteomes" id="UP000607559">
    <property type="component" value="Unassembled WGS sequence"/>
</dbReference>
<dbReference type="GO" id="GO:0008757">
    <property type="term" value="F:S-adenosylmethionine-dependent methyltransferase activity"/>
    <property type="evidence" value="ECO:0007669"/>
    <property type="project" value="InterPro"/>
</dbReference>
<organism evidence="2 3">
    <name type="scientific">Puia dinghuensis</name>
    <dbReference type="NCBI Taxonomy" id="1792502"/>
    <lineage>
        <taxon>Bacteria</taxon>
        <taxon>Pseudomonadati</taxon>
        <taxon>Bacteroidota</taxon>
        <taxon>Chitinophagia</taxon>
        <taxon>Chitinophagales</taxon>
        <taxon>Chitinophagaceae</taxon>
        <taxon>Puia</taxon>
    </lineage>
</organism>
<evidence type="ECO:0000259" key="1">
    <source>
        <dbReference type="Pfam" id="PF08241"/>
    </source>
</evidence>
<reference evidence="2" key="1">
    <citation type="journal article" date="2014" name="Int. J. Syst. Evol. Microbiol.">
        <title>Complete genome sequence of Corynebacterium casei LMG S-19264T (=DSM 44701T), isolated from a smear-ripened cheese.</title>
        <authorList>
            <consortium name="US DOE Joint Genome Institute (JGI-PGF)"/>
            <person name="Walter F."/>
            <person name="Albersmeier A."/>
            <person name="Kalinowski J."/>
            <person name="Ruckert C."/>
        </authorList>
    </citation>
    <scope>NUCLEOTIDE SEQUENCE</scope>
    <source>
        <strain evidence="2">CGMCC 1.15448</strain>
    </source>
</reference>
<protein>
    <recommendedName>
        <fullName evidence="1">Methyltransferase type 11 domain-containing protein</fullName>
    </recommendedName>
</protein>
<dbReference type="InterPro" id="IPR029063">
    <property type="entry name" value="SAM-dependent_MTases_sf"/>
</dbReference>
<reference evidence="2" key="2">
    <citation type="submission" date="2020-09" db="EMBL/GenBank/DDBJ databases">
        <authorList>
            <person name="Sun Q."/>
            <person name="Zhou Y."/>
        </authorList>
    </citation>
    <scope>NUCLEOTIDE SEQUENCE</scope>
    <source>
        <strain evidence="2">CGMCC 1.15448</strain>
    </source>
</reference>
<evidence type="ECO:0000313" key="2">
    <source>
        <dbReference type="EMBL" id="GGB14741.1"/>
    </source>
</evidence>
<dbReference type="AlphaFoldDB" id="A0A8J2UH53"/>
<comment type="caution">
    <text evidence="2">The sequence shown here is derived from an EMBL/GenBank/DDBJ whole genome shotgun (WGS) entry which is preliminary data.</text>
</comment>